<reference evidence="1 2" key="1">
    <citation type="submission" date="2019-12" db="EMBL/GenBank/DDBJ databases">
        <title>Novel species isolated from a subtropical stream in China.</title>
        <authorList>
            <person name="Lu H."/>
        </authorList>
    </citation>
    <scope>NUCLEOTIDE SEQUENCE [LARGE SCALE GENOMIC DNA]</scope>
    <source>
        <strain evidence="1 2">FT107W</strain>
    </source>
</reference>
<evidence type="ECO:0000313" key="1">
    <source>
        <dbReference type="EMBL" id="MYN19228.1"/>
    </source>
</evidence>
<organism evidence="1 2">
    <name type="scientific">Duganella vulcania</name>
    <dbReference type="NCBI Taxonomy" id="2692166"/>
    <lineage>
        <taxon>Bacteria</taxon>
        <taxon>Pseudomonadati</taxon>
        <taxon>Pseudomonadota</taxon>
        <taxon>Betaproteobacteria</taxon>
        <taxon>Burkholderiales</taxon>
        <taxon>Oxalobacteraceae</taxon>
        <taxon>Telluria group</taxon>
        <taxon>Duganella</taxon>
    </lineage>
</organism>
<evidence type="ECO:0008006" key="3">
    <source>
        <dbReference type="Google" id="ProtNLM"/>
    </source>
</evidence>
<dbReference type="AlphaFoldDB" id="A0A845HKG7"/>
<dbReference type="Proteomes" id="UP000484875">
    <property type="component" value="Unassembled WGS sequence"/>
</dbReference>
<evidence type="ECO:0000313" key="2">
    <source>
        <dbReference type="Proteomes" id="UP000484875"/>
    </source>
</evidence>
<keyword evidence="2" id="KW-1185">Reference proteome</keyword>
<dbReference type="RefSeq" id="WP_117013647.1">
    <property type="nucleotide sequence ID" value="NZ_WWCV01000042.1"/>
</dbReference>
<name>A0A845HKG7_9BURK</name>
<proteinExistence type="predicted"/>
<sequence>MRSPAHTIHSYLLAKDGNRPHLLAEAFSEDALLSMQVHTDSIAFPPLSQGRDAIAEVLVRRFGQSYENVYTFCLGPPPGKGVSAFSCEWLVAMTDKGSGNVRVGCGRYDWRFEDVTGLAERLAISVEVMQILPPAALEPVMKWVASLPYPWCVTEAVIARAADVVGVGPVLAWLASNNRRSCC</sequence>
<gene>
    <name evidence="1" type="ORF">GTP81_21005</name>
</gene>
<dbReference type="EMBL" id="WWCV01000042">
    <property type="protein sequence ID" value="MYN19228.1"/>
    <property type="molecule type" value="Genomic_DNA"/>
</dbReference>
<dbReference type="InterPro" id="IPR032710">
    <property type="entry name" value="NTF2-like_dom_sf"/>
</dbReference>
<dbReference type="SUPFAM" id="SSF54427">
    <property type="entry name" value="NTF2-like"/>
    <property type="match status" value="1"/>
</dbReference>
<dbReference type="Gene3D" id="3.10.450.50">
    <property type="match status" value="1"/>
</dbReference>
<protein>
    <recommendedName>
        <fullName evidence="3">SnoaL-like domain-containing protein</fullName>
    </recommendedName>
</protein>
<accession>A0A845HKG7</accession>
<comment type="caution">
    <text evidence="1">The sequence shown here is derived from an EMBL/GenBank/DDBJ whole genome shotgun (WGS) entry which is preliminary data.</text>
</comment>